<organism evidence="1">
    <name type="scientific">marine sediment metagenome</name>
    <dbReference type="NCBI Taxonomy" id="412755"/>
    <lineage>
        <taxon>unclassified sequences</taxon>
        <taxon>metagenomes</taxon>
        <taxon>ecological metagenomes</taxon>
    </lineage>
</organism>
<accession>A0A0F9F0H6</accession>
<dbReference type="AlphaFoldDB" id="A0A0F9F0H6"/>
<dbReference type="SUPFAM" id="SSF54060">
    <property type="entry name" value="His-Me finger endonucleases"/>
    <property type="match status" value="1"/>
</dbReference>
<evidence type="ECO:0008006" key="2">
    <source>
        <dbReference type="Google" id="ProtNLM"/>
    </source>
</evidence>
<evidence type="ECO:0000313" key="1">
    <source>
        <dbReference type="EMBL" id="KKL44602.1"/>
    </source>
</evidence>
<dbReference type="Gene3D" id="3.40.1800.10">
    <property type="entry name" value="His-Me finger endonucleases"/>
    <property type="match status" value="1"/>
</dbReference>
<dbReference type="InterPro" id="IPR038563">
    <property type="entry name" value="Endonuclease_7_sf"/>
</dbReference>
<name>A0A0F9F0H6_9ZZZZ</name>
<dbReference type="InterPro" id="IPR044925">
    <property type="entry name" value="His-Me_finger_sf"/>
</dbReference>
<dbReference type="EMBL" id="LAZR01034698">
    <property type="protein sequence ID" value="KKL44602.1"/>
    <property type="molecule type" value="Genomic_DNA"/>
</dbReference>
<proteinExistence type="predicted"/>
<comment type="caution">
    <text evidence="1">The sequence shown here is derived from an EMBL/GenBank/DDBJ whole genome shotgun (WGS) entry which is preliminary data.</text>
</comment>
<reference evidence="1" key="1">
    <citation type="journal article" date="2015" name="Nature">
        <title>Complex archaea that bridge the gap between prokaryotes and eukaryotes.</title>
        <authorList>
            <person name="Spang A."/>
            <person name="Saw J.H."/>
            <person name="Jorgensen S.L."/>
            <person name="Zaremba-Niedzwiedzka K."/>
            <person name="Martijn J."/>
            <person name="Lind A.E."/>
            <person name="van Eijk R."/>
            <person name="Schleper C."/>
            <person name="Guy L."/>
            <person name="Ettema T.J."/>
        </authorList>
    </citation>
    <scope>NUCLEOTIDE SEQUENCE</scope>
</reference>
<dbReference type="Pfam" id="PF02945">
    <property type="entry name" value="Endonuclease_7"/>
    <property type="match status" value="1"/>
</dbReference>
<protein>
    <recommendedName>
        <fullName evidence="2">Recombination endonuclease VII</fullName>
    </recommendedName>
</protein>
<dbReference type="InterPro" id="IPR004211">
    <property type="entry name" value="Endonuclease_7"/>
</dbReference>
<gene>
    <name evidence="1" type="ORF">LCGC14_2364030</name>
</gene>
<sequence length="121" mass="14396">MTTKKKEYNRQWNLKNKEKCAKAQKIYRAKNKKKCTESQRNTDLKRHYGITAKKYDCLYDLQNGRCLICDEKKKVLCVDHNHVTKKIRGLLCLRCNLGLGFIEKSLEFFSKAQRYLKDRMG</sequence>